<proteinExistence type="predicted"/>
<reference evidence="2" key="1">
    <citation type="submission" date="2022-11" db="UniProtKB">
        <authorList>
            <consortium name="WormBaseParasite"/>
        </authorList>
    </citation>
    <scope>IDENTIFICATION</scope>
</reference>
<evidence type="ECO:0000313" key="2">
    <source>
        <dbReference type="WBParaSite" id="nRc.2.0.1.t14200-RA"/>
    </source>
</evidence>
<dbReference type="AlphaFoldDB" id="A0A915IK53"/>
<organism evidence="1 2">
    <name type="scientific">Romanomermis culicivorax</name>
    <name type="common">Nematode worm</name>
    <dbReference type="NCBI Taxonomy" id="13658"/>
    <lineage>
        <taxon>Eukaryota</taxon>
        <taxon>Metazoa</taxon>
        <taxon>Ecdysozoa</taxon>
        <taxon>Nematoda</taxon>
        <taxon>Enoplea</taxon>
        <taxon>Dorylaimia</taxon>
        <taxon>Mermithida</taxon>
        <taxon>Mermithoidea</taxon>
        <taxon>Mermithidae</taxon>
        <taxon>Romanomermis</taxon>
    </lineage>
</organism>
<name>A0A915IK53_ROMCU</name>
<dbReference type="SUPFAM" id="SSF140996">
    <property type="entry name" value="Hermes dimerisation domain"/>
    <property type="match status" value="1"/>
</dbReference>
<protein>
    <submittedName>
        <fullName evidence="2">Uncharacterized protein</fullName>
    </submittedName>
</protein>
<sequence length="74" mass="8041">MVNADLRSEEIDGAVVQIIAVDDPLFSVVENPGFINLITKFLNMDFYGLGQPPFLGPLMDRVLAEASPYGKGTL</sequence>
<accession>A0A915IK53</accession>
<dbReference type="WBParaSite" id="nRc.2.0.1.t14200-RA">
    <property type="protein sequence ID" value="nRc.2.0.1.t14200-RA"/>
    <property type="gene ID" value="nRc.2.0.1.g14200"/>
</dbReference>
<evidence type="ECO:0000313" key="1">
    <source>
        <dbReference type="Proteomes" id="UP000887565"/>
    </source>
</evidence>
<keyword evidence="1" id="KW-1185">Reference proteome</keyword>
<dbReference type="Proteomes" id="UP000887565">
    <property type="component" value="Unplaced"/>
</dbReference>